<evidence type="ECO:0000313" key="4">
    <source>
        <dbReference type="EMBL" id="ALF48296.1"/>
    </source>
</evidence>
<dbReference type="Proteomes" id="UP000066049">
    <property type="component" value="Chromosome"/>
</dbReference>
<evidence type="ECO:0000256" key="2">
    <source>
        <dbReference type="PROSITE-ProRule" id="PRU01213"/>
    </source>
</evidence>
<dbReference type="KEGG" id="ccoc:CCON33237_1648"/>
<evidence type="ECO:0000256" key="1">
    <source>
        <dbReference type="ARBA" id="ARBA00022505"/>
    </source>
</evidence>
<name>A0A0M4SNZ7_9BACT</name>
<dbReference type="InterPro" id="IPR005116">
    <property type="entry name" value="Transp-assoc_OB_typ1"/>
</dbReference>
<evidence type="ECO:0000313" key="5">
    <source>
        <dbReference type="Proteomes" id="UP000066049"/>
    </source>
</evidence>
<evidence type="ECO:0000259" key="3">
    <source>
        <dbReference type="PROSITE" id="PS51866"/>
    </source>
</evidence>
<dbReference type="PROSITE" id="PS51866">
    <property type="entry name" value="MOP"/>
    <property type="match status" value="1"/>
</dbReference>
<keyword evidence="1 2" id="KW-0500">Molybdenum</keyword>
<reference evidence="5" key="1">
    <citation type="submission" date="2015-08" db="EMBL/GenBank/DDBJ databases">
        <title>Comparative genomics of the Campylobacter concisus group.</title>
        <authorList>
            <person name="Miller W.G."/>
            <person name="Yee E."/>
            <person name="Chapman M.H."/>
            <person name="Huynh S."/>
            <person name="Bono J.L."/>
            <person name="On S.L.W."/>
            <person name="St Leger J."/>
            <person name="Foster G."/>
            <person name="Parker C.T."/>
        </authorList>
    </citation>
    <scope>NUCLEOTIDE SEQUENCE [LARGE SCALE GENOMIC DNA]</scope>
    <source>
        <strain evidence="5">ATCC 33237</strain>
    </source>
</reference>
<dbReference type="Gene3D" id="2.40.50.100">
    <property type="match status" value="1"/>
</dbReference>
<dbReference type="PATRIC" id="fig|199.248.peg.1701"/>
<dbReference type="GeneID" id="28663327"/>
<proteinExistence type="predicted"/>
<dbReference type="InterPro" id="IPR004606">
    <property type="entry name" value="Mop_domain"/>
</dbReference>
<dbReference type="RefSeq" id="WP_054197211.1">
    <property type="nucleotide sequence ID" value="NZ_CABMKQ010000018.1"/>
</dbReference>
<accession>A0A0M4SNZ7</accession>
<organism evidence="4 5">
    <name type="scientific">Campylobacter concisus</name>
    <dbReference type="NCBI Taxonomy" id="199"/>
    <lineage>
        <taxon>Bacteria</taxon>
        <taxon>Pseudomonadati</taxon>
        <taxon>Campylobacterota</taxon>
        <taxon>Epsilonproteobacteria</taxon>
        <taxon>Campylobacterales</taxon>
        <taxon>Campylobacteraceae</taxon>
        <taxon>Campylobacter</taxon>
    </lineage>
</organism>
<protein>
    <submittedName>
        <fullName evidence="4">Putative molybdopterin binding protein</fullName>
    </submittedName>
</protein>
<gene>
    <name evidence="4" type="ORF">CCON33237_1648</name>
</gene>
<dbReference type="Pfam" id="PF03459">
    <property type="entry name" value="TOBE"/>
    <property type="match status" value="1"/>
</dbReference>
<feature type="domain" description="Mop" evidence="3">
    <location>
        <begin position="64"/>
        <end position="129"/>
    </location>
</feature>
<dbReference type="GO" id="GO:0015689">
    <property type="term" value="P:molybdate ion transport"/>
    <property type="evidence" value="ECO:0007669"/>
    <property type="project" value="InterPro"/>
</dbReference>
<dbReference type="InterPro" id="IPR008995">
    <property type="entry name" value="Mo/tungstate-bd_C_term_dom"/>
</dbReference>
<dbReference type="AlphaFoldDB" id="A0A0M4SNZ7"/>
<dbReference type="EMBL" id="CP012541">
    <property type="protein sequence ID" value="ALF48296.1"/>
    <property type="molecule type" value="Genomic_DNA"/>
</dbReference>
<sequence>MIRAKIVGILTKDDVSLFELKGLNLEANLFMLVLNEASKFALNDEIGLGFKSSDVVLAKNRLDTSSLENELKCVIEAINFGEVLSVVSLKCDQISFEAIISNHALKALNLSKNDSVFAYIKSTSIHISTQK</sequence>
<dbReference type="SUPFAM" id="SSF50331">
    <property type="entry name" value="MOP-like"/>
    <property type="match status" value="1"/>
</dbReference>